<comment type="caution">
    <text evidence="5">The sequence shown here is derived from an EMBL/GenBank/DDBJ whole genome shotgun (WGS) entry which is preliminary data.</text>
</comment>
<reference evidence="5" key="1">
    <citation type="submission" date="2019-03" db="EMBL/GenBank/DDBJ databases">
        <title>Single cell metagenomics reveals metabolic interactions within the superorganism composed of flagellate Streblomastix strix and complex community of Bacteroidetes bacteria on its surface.</title>
        <authorList>
            <person name="Treitli S.C."/>
            <person name="Kolisko M."/>
            <person name="Husnik F."/>
            <person name="Keeling P."/>
            <person name="Hampl V."/>
        </authorList>
    </citation>
    <scope>NUCLEOTIDE SEQUENCE</scope>
    <source>
        <strain evidence="5">STM</strain>
    </source>
</reference>
<evidence type="ECO:0000256" key="1">
    <source>
        <dbReference type="ARBA" id="ARBA00008857"/>
    </source>
</evidence>
<dbReference type="PANTHER" id="PTHR30349:SF64">
    <property type="entry name" value="PROPHAGE INTEGRASE INTD-RELATED"/>
    <property type="match status" value="1"/>
</dbReference>
<dbReference type="GO" id="GO:0006310">
    <property type="term" value="P:DNA recombination"/>
    <property type="evidence" value="ECO:0007669"/>
    <property type="project" value="UniProtKB-KW"/>
</dbReference>
<dbReference type="PANTHER" id="PTHR30349">
    <property type="entry name" value="PHAGE INTEGRASE-RELATED"/>
    <property type="match status" value="1"/>
</dbReference>
<dbReference type="InterPro" id="IPR013762">
    <property type="entry name" value="Integrase-like_cat_sf"/>
</dbReference>
<keyword evidence="3" id="KW-0233">DNA recombination</keyword>
<dbReference type="Gene3D" id="1.10.443.10">
    <property type="entry name" value="Intergrase catalytic core"/>
    <property type="match status" value="1"/>
</dbReference>
<protein>
    <submittedName>
        <fullName evidence="5">Tyrosine recombinase XerD</fullName>
    </submittedName>
</protein>
<dbReference type="AlphaFoldDB" id="A0A5J4QZ49"/>
<dbReference type="InterPro" id="IPR011010">
    <property type="entry name" value="DNA_brk_join_enz"/>
</dbReference>
<keyword evidence="2" id="KW-0238">DNA-binding</keyword>
<name>A0A5J4QZ49_9ZZZZ</name>
<feature type="domain" description="Tyr recombinase" evidence="4">
    <location>
        <begin position="227"/>
        <end position="402"/>
    </location>
</feature>
<dbReference type="Pfam" id="PF13102">
    <property type="entry name" value="Phage_int_SAM_5"/>
    <property type="match status" value="1"/>
</dbReference>
<dbReference type="InterPro" id="IPR025269">
    <property type="entry name" value="SAM-like_dom"/>
</dbReference>
<dbReference type="Gene3D" id="1.10.150.130">
    <property type="match status" value="1"/>
</dbReference>
<dbReference type="InterPro" id="IPR050090">
    <property type="entry name" value="Tyrosine_recombinase_XerCD"/>
</dbReference>
<gene>
    <name evidence="5" type="ORF">EZS27_025111</name>
</gene>
<dbReference type="InterPro" id="IPR010998">
    <property type="entry name" value="Integrase_recombinase_N"/>
</dbReference>
<dbReference type="InterPro" id="IPR002104">
    <property type="entry name" value="Integrase_catalytic"/>
</dbReference>
<accession>A0A5J4QZ49</accession>
<comment type="similarity">
    <text evidence="1">Belongs to the 'phage' integrase family.</text>
</comment>
<dbReference type="Pfam" id="PF00589">
    <property type="entry name" value="Phage_integrase"/>
    <property type="match status" value="1"/>
</dbReference>
<proteinExistence type="inferred from homology"/>
<dbReference type="GO" id="GO:0015074">
    <property type="term" value="P:DNA integration"/>
    <property type="evidence" value="ECO:0007669"/>
    <property type="project" value="InterPro"/>
</dbReference>
<evidence type="ECO:0000256" key="3">
    <source>
        <dbReference type="ARBA" id="ARBA00023172"/>
    </source>
</evidence>
<organism evidence="5">
    <name type="scientific">termite gut metagenome</name>
    <dbReference type="NCBI Taxonomy" id="433724"/>
    <lineage>
        <taxon>unclassified sequences</taxon>
        <taxon>metagenomes</taxon>
        <taxon>organismal metagenomes</taxon>
    </lineage>
</organism>
<dbReference type="CDD" id="cd01185">
    <property type="entry name" value="INTN1_C_like"/>
    <property type="match status" value="1"/>
</dbReference>
<evidence type="ECO:0000259" key="4">
    <source>
        <dbReference type="PROSITE" id="PS51898"/>
    </source>
</evidence>
<dbReference type="GO" id="GO:0003677">
    <property type="term" value="F:DNA binding"/>
    <property type="evidence" value="ECO:0007669"/>
    <property type="project" value="UniProtKB-KW"/>
</dbReference>
<sequence>MAKIENKVKENPKLEQNKLSDGRISLYLEYYLGREEKPILDENGNPVYYESGAMIGKPKFQVKHNRRKENLSLYLLDKPRTAVERQQNKETLELATKIRTEREQEFKESMLGYRLRKDRNVNFLDYFQSCIDNYTKKDLRMMQIALSRFKDFLREKYPIYEFNIRAEHLNKEMMAAFVEYLQSRSVGEGAKSIFQRFKKIIKFAIEYDVIIKNPCDGIQCKVDEQMLRKDVLSLEEVQALINCHYEHENPDVRRAFIFCLYCGLRFCDVKDLTFRNVDYSNRLLKFEQSKTKGHSASSGVVIPLNDGLLSLIGNTPEDGNLNTSVFTLPSYESCCKSVKRWVKRAGINKHISWHCARHSFAVNILNNGANIKTVASLLGHSGLKHTEKYTRAVDRLKEDAINSLPELKL</sequence>
<evidence type="ECO:0000313" key="5">
    <source>
        <dbReference type="EMBL" id="KAA6325703.1"/>
    </source>
</evidence>
<evidence type="ECO:0000256" key="2">
    <source>
        <dbReference type="ARBA" id="ARBA00023125"/>
    </source>
</evidence>
<dbReference type="EMBL" id="SNRY01002310">
    <property type="protein sequence ID" value="KAA6325703.1"/>
    <property type="molecule type" value="Genomic_DNA"/>
</dbReference>
<dbReference type="SUPFAM" id="SSF56349">
    <property type="entry name" value="DNA breaking-rejoining enzymes"/>
    <property type="match status" value="1"/>
</dbReference>
<dbReference type="PROSITE" id="PS51898">
    <property type="entry name" value="TYR_RECOMBINASE"/>
    <property type="match status" value="1"/>
</dbReference>